<gene>
    <name evidence="3" type="ORF">GKD17_09800</name>
</gene>
<keyword evidence="2" id="KW-1133">Transmembrane helix</keyword>
<dbReference type="RefSeq" id="WP_032936782.1">
    <property type="nucleotide sequence ID" value="NZ_CP046176.1"/>
</dbReference>
<dbReference type="EMBL" id="CP046176">
    <property type="protein sequence ID" value="QJR79165.1"/>
    <property type="molecule type" value="Genomic_DNA"/>
</dbReference>
<dbReference type="InterPro" id="IPR025190">
    <property type="entry name" value="DUF4122"/>
</dbReference>
<feature type="region of interest" description="Disordered" evidence="1">
    <location>
        <begin position="113"/>
        <end position="162"/>
    </location>
</feature>
<proteinExistence type="predicted"/>
<sequence>METALYFTVKITCVTFILWHLWIFIFNRQMYGRWEKVYHLMRIVRIRLWKHRKERTRRKARNARKKAIRGKSVTETATPQDKPKATALSPAGDDVIGKTKIVYLEDPEVARKTPIRSEPMKKEPIEEDEEIRPDDVAQEDRGLTREEKEELMSPVDAEPDPDFDTAMTFEDINNVAEVLMSENPDEQKAIRAATTIHHKMQDTVILSFLTDKLSNQEKVNRLVSECLDESGRPLSKRKATSRKMETFNIDKFV</sequence>
<reference evidence="3 4" key="1">
    <citation type="submission" date="2019-11" db="EMBL/GenBank/DDBJ databases">
        <title>Complete genome sequence of Bacteroides dorei DSM 17855.</title>
        <authorList>
            <person name="Russell J.T."/>
        </authorList>
    </citation>
    <scope>NUCLEOTIDE SEQUENCE [LARGE SCALE GENOMIC DNA]</scope>
    <source>
        <strain evidence="3 4">DSM 17855</strain>
    </source>
</reference>
<organism evidence="3 4">
    <name type="scientific">Phocaeicola dorei</name>
    <dbReference type="NCBI Taxonomy" id="357276"/>
    <lineage>
        <taxon>Bacteria</taxon>
        <taxon>Pseudomonadati</taxon>
        <taxon>Bacteroidota</taxon>
        <taxon>Bacteroidia</taxon>
        <taxon>Bacteroidales</taxon>
        <taxon>Bacteroidaceae</taxon>
        <taxon>Phocaeicola</taxon>
    </lineage>
</organism>
<feature type="region of interest" description="Disordered" evidence="1">
    <location>
        <begin position="56"/>
        <end position="90"/>
    </location>
</feature>
<name>A0A858XUG4_9BACT</name>
<dbReference type="GeneID" id="93446969"/>
<dbReference type="AlphaFoldDB" id="A0A858XUG4"/>
<protein>
    <submittedName>
        <fullName evidence="3">DUF4122 domain-containing protein</fullName>
    </submittedName>
</protein>
<feature type="transmembrane region" description="Helical" evidence="2">
    <location>
        <begin position="6"/>
        <end position="26"/>
    </location>
</feature>
<keyword evidence="2" id="KW-0812">Transmembrane</keyword>
<feature type="compositionally biased region" description="Basic residues" evidence="1">
    <location>
        <begin position="56"/>
        <end position="69"/>
    </location>
</feature>
<accession>A0A858XUG4</accession>
<evidence type="ECO:0000313" key="4">
    <source>
        <dbReference type="Proteomes" id="UP000500949"/>
    </source>
</evidence>
<evidence type="ECO:0000313" key="3">
    <source>
        <dbReference type="EMBL" id="QJR79165.1"/>
    </source>
</evidence>
<feature type="compositionally biased region" description="Basic and acidic residues" evidence="1">
    <location>
        <begin position="133"/>
        <end position="151"/>
    </location>
</feature>
<evidence type="ECO:0000256" key="2">
    <source>
        <dbReference type="SAM" id="Phobius"/>
    </source>
</evidence>
<dbReference type="Pfam" id="PF13498">
    <property type="entry name" value="DUF4122"/>
    <property type="match status" value="1"/>
</dbReference>
<keyword evidence="2" id="KW-0472">Membrane</keyword>
<dbReference type="Proteomes" id="UP000500949">
    <property type="component" value="Chromosome"/>
</dbReference>
<evidence type="ECO:0000256" key="1">
    <source>
        <dbReference type="SAM" id="MobiDB-lite"/>
    </source>
</evidence>